<dbReference type="OrthoDB" id="2020995at2759"/>
<feature type="coiled-coil region" evidence="1">
    <location>
        <begin position="131"/>
        <end position="158"/>
    </location>
</feature>
<dbReference type="STRING" id="2094558.A0A314UCW8"/>
<dbReference type="InterPro" id="IPR044810">
    <property type="entry name" value="WRKY_plant"/>
</dbReference>
<evidence type="ECO:0000256" key="2">
    <source>
        <dbReference type="SAM" id="MobiDB-lite"/>
    </source>
</evidence>
<evidence type="ECO:0000313" key="4">
    <source>
        <dbReference type="Proteomes" id="UP000250321"/>
    </source>
</evidence>
<feature type="region of interest" description="Disordered" evidence="2">
    <location>
        <begin position="88"/>
        <end position="112"/>
    </location>
</feature>
<comment type="caution">
    <text evidence="3">The sequence shown here is derived from an EMBL/GenBank/DDBJ whole genome shotgun (WGS) entry which is preliminary data.</text>
</comment>
<dbReference type="EMBL" id="PJQY01003703">
    <property type="protein sequence ID" value="PQM35171.1"/>
    <property type="molecule type" value="Genomic_DNA"/>
</dbReference>
<protein>
    <submittedName>
        <fullName evidence="3">Putative WRKY transcription factor 31 isoform X1</fullName>
    </submittedName>
</protein>
<keyword evidence="1" id="KW-0175">Coiled coil</keyword>
<gene>
    <name evidence="3" type="ORF">Pyn_34736</name>
</gene>
<dbReference type="AlphaFoldDB" id="A0A314UCW8"/>
<dbReference type="GO" id="GO:0003700">
    <property type="term" value="F:DNA-binding transcription factor activity"/>
    <property type="evidence" value="ECO:0007669"/>
    <property type="project" value="InterPro"/>
</dbReference>
<organism evidence="3 4">
    <name type="scientific">Prunus yedoensis var. nudiflora</name>
    <dbReference type="NCBI Taxonomy" id="2094558"/>
    <lineage>
        <taxon>Eukaryota</taxon>
        <taxon>Viridiplantae</taxon>
        <taxon>Streptophyta</taxon>
        <taxon>Embryophyta</taxon>
        <taxon>Tracheophyta</taxon>
        <taxon>Spermatophyta</taxon>
        <taxon>Magnoliopsida</taxon>
        <taxon>eudicotyledons</taxon>
        <taxon>Gunneridae</taxon>
        <taxon>Pentapetalae</taxon>
        <taxon>rosids</taxon>
        <taxon>fabids</taxon>
        <taxon>Rosales</taxon>
        <taxon>Rosaceae</taxon>
        <taxon>Amygdaloideae</taxon>
        <taxon>Amygdaleae</taxon>
        <taxon>Prunus</taxon>
    </lineage>
</organism>
<proteinExistence type="predicted"/>
<name>A0A314UCW8_PRUYE</name>
<dbReference type="PANTHER" id="PTHR31429:SF81">
    <property type="entry name" value="TRANSCRIPTION FACTOR WRKY FAMILY-RELATED"/>
    <property type="match status" value="1"/>
</dbReference>
<accession>A0A314UCW8</accession>
<dbReference type="Proteomes" id="UP000250321">
    <property type="component" value="Unassembled WGS sequence"/>
</dbReference>
<evidence type="ECO:0000313" key="3">
    <source>
        <dbReference type="EMBL" id="PQM35171.1"/>
    </source>
</evidence>
<feature type="compositionally biased region" description="Polar residues" evidence="2">
    <location>
        <begin position="93"/>
        <end position="106"/>
    </location>
</feature>
<keyword evidence="4" id="KW-1185">Reference proteome</keyword>
<sequence>MESAASDHSIHNCRSIERPLLSPETTVDHDRHGKRIVDELDFFADNKGRLMEMRDQTVEVREEGAHDHHGVGQEKQLPDVNTGLNLLTTYTGSDKSSMDDGTSSSRNMEDKHRTNELAVLQAELGRMSVENQRLRVMISQVNNNYQALQVQIVTLMQRQQNQKADHQTPEQHQMINNGSVVLEEKQMMNGFNPYCSKAIYGYGQG</sequence>
<reference evidence="3 4" key="1">
    <citation type="submission" date="2018-02" db="EMBL/GenBank/DDBJ databases">
        <title>Draft genome of wild Prunus yedoensis var. nudiflora.</title>
        <authorList>
            <person name="Baek S."/>
            <person name="Kim J.-H."/>
            <person name="Choi K."/>
            <person name="Kim G.-B."/>
            <person name="Cho A."/>
            <person name="Jang H."/>
            <person name="Shin C.-H."/>
            <person name="Yu H.-J."/>
            <person name="Mun J.-H."/>
        </authorList>
    </citation>
    <scope>NUCLEOTIDE SEQUENCE [LARGE SCALE GENOMIC DNA]</scope>
    <source>
        <strain evidence="4">cv. Jeju island</strain>
        <tissue evidence="3">Leaf</tissue>
    </source>
</reference>
<evidence type="ECO:0000256" key="1">
    <source>
        <dbReference type="SAM" id="Coils"/>
    </source>
</evidence>
<dbReference type="PANTHER" id="PTHR31429">
    <property type="entry name" value="WRKY TRANSCRIPTION FACTOR 36-RELATED"/>
    <property type="match status" value="1"/>
</dbReference>